<dbReference type="SMART" id="SM00875">
    <property type="entry name" value="BACK"/>
    <property type="match status" value="1"/>
</dbReference>
<feature type="domain" description="BTB" evidence="1">
    <location>
        <begin position="69"/>
        <end position="139"/>
    </location>
</feature>
<dbReference type="OMA" id="SWYHYAK"/>
<dbReference type="InterPro" id="IPR051481">
    <property type="entry name" value="BTB-POZ/Galectin-3-binding"/>
</dbReference>
<dbReference type="STRING" id="7574.A0A1S3I4Q3"/>
<reference evidence="3" key="1">
    <citation type="submission" date="2025-08" db="UniProtKB">
        <authorList>
            <consortium name="RefSeq"/>
        </authorList>
    </citation>
    <scope>IDENTIFICATION</scope>
    <source>
        <tissue evidence="3">Gonads</tissue>
    </source>
</reference>
<dbReference type="PROSITE" id="PS50097">
    <property type="entry name" value="BTB"/>
    <property type="match status" value="1"/>
</dbReference>
<dbReference type="KEGG" id="lak:106160927"/>
<dbReference type="Pfam" id="PF00651">
    <property type="entry name" value="BTB"/>
    <property type="match status" value="1"/>
</dbReference>
<dbReference type="RefSeq" id="XP_013393203.1">
    <property type="nucleotide sequence ID" value="XM_013537749.1"/>
</dbReference>
<dbReference type="InParanoid" id="A0A1S3I4Q3"/>
<dbReference type="InterPro" id="IPR011705">
    <property type="entry name" value="BACK"/>
</dbReference>
<dbReference type="InterPro" id="IPR011333">
    <property type="entry name" value="SKP1/BTB/POZ_sf"/>
</dbReference>
<dbReference type="CDD" id="cd18292">
    <property type="entry name" value="BTB_POZ_BTBD17"/>
    <property type="match status" value="1"/>
</dbReference>
<proteinExistence type="predicted"/>
<evidence type="ECO:0000313" key="2">
    <source>
        <dbReference type="Proteomes" id="UP000085678"/>
    </source>
</evidence>
<dbReference type="InterPro" id="IPR056184">
    <property type="entry name" value="TRAF_BTBD17"/>
</dbReference>
<keyword evidence="2" id="KW-1185">Reference proteome</keyword>
<dbReference type="PANTHER" id="PTHR24410">
    <property type="entry name" value="HL07962P-RELATED"/>
    <property type="match status" value="1"/>
</dbReference>
<evidence type="ECO:0000313" key="3">
    <source>
        <dbReference type="RefSeq" id="XP_013393203.1"/>
    </source>
</evidence>
<dbReference type="PANTHER" id="PTHR24410:SF41">
    <property type="entry name" value="HL07962P"/>
    <property type="match status" value="1"/>
</dbReference>
<dbReference type="SUPFAM" id="SSF54695">
    <property type="entry name" value="POZ domain"/>
    <property type="match status" value="1"/>
</dbReference>
<dbReference type="CDD" id="cd18493">
    <property type="entry name" value="BACK_BTBD17"/>
    <property type="match status" value="1"/>
</dbReference>
<dbReference type="Gene3D" id="1.25.40.420">
    <property type="match status" value="1"/>
</dbReference>
<sequence length="476" mass="54414">MAGSNSLYEILGLSMAVNRQNNAFSGSVNNNNNHKNLELATNTTPENEVDNSSNILTSVSSLFNNPRFSDITLVVGSERFHAHKLLLATASDVFETMLTSDRWQDGNAGEITFHESEECLPVFSIVMRYIYTGKISLTMENVIPVLVLADKYNLLPLKESCAEYMASHLAESCSACTIVSWYQYAKTCDLKEFEKICCKFIVLNIGIVILSEDWVRLDKSNLMDFLRRSDMVIESEFALFNAVVSWMISAEHVEDIEENLEDIVPLIRFPWMKPQELSDLEHLDFVNKYYKYFAPHILSAYRYHAVIEEYRTKEKFRFPNSQLVCRNYTNADIKMNFNKKVSGFSNARGINYKSTFDAILCNSYADRENFFNCVINYYPKGLPFSIPVDSSAKLSLQLLQADRSPAQVSCEVSVIIYARHKDIRYVSQCIEIEHTFGGMQELAIDLLDLALLNKDSPYLFDDVFEIHLFVKRLGSS</sequence>
<dbReference type="Gene3D" id="3.30.710.10">
    <property type="entry name" value="Potassium Channel Kv1.1, Chain A"/>
    <property type="match status" value="1"/>
</dbReference>
<dbReference type="Pfam" id="PF07707">
    <property type="entry name" value="BACK"/>
    <property type="match status" value="1"/>
</dbReference>
<dbReference type="Pfam" id="PF23651">
    <property type="entry name" value="TRAF_BTBD17"/>
    <property type="match status" value="1"/>
</dbReference>
<evidence type="ECO:0000259" key="1">
    <source>
        <dbReference type="PROSITE" id="PS50097"/>
    </source>
</evidence>
<name>A0A1S3I4Q3_LINAN</name>
<dbReference type="SMART" id="SM00225">
    <property type="entry name" value="BTB"/>
    <property type="match status" value="1"/>
</dbReference>
<dbReference type="InterPro" id="IPR000210">
    <property type="entry name" value="BTB/POZ_dom"/>
</dbReference>
<dbReference type="AlphaFoldDB" id="A0A1S3I4Q3"/>
<accession>A0A1S3I4Q3</accession>
<organism evidence="2 3">
    <name type="scientific">Lingula anatina</name>
    <name type="common">Brachiopod</name>
    <name type="synonym">Lingula unguis</name>
    <dbReference type="NCBI Taxonomy" id="7574"/>
    <lineage>
        <taxon>Eukaryota</taxon>
        <taxon>Metazoa</taxon>
        <taxon>Spiralia</taxon>
        <taxon>Lophotrochozoa</taxon>
        <taxon>Brachiopoda</taxon>
        <taxon>Linguliformea</taxon>
        <taxon>Lingulata</taxon>
        <taxon>Lingulida</taxon>
        <taxon>Linguloidea</taxon>
        <taxon>Lingulidae</taxon>
        <taxon>Lingula</taxon>
    </lineage>
</organism>
<protein>
    <submittedName>
        <fullName evidence="3">BTB/POZ domain-containing protein 17 isoform X1</fullName>
    </submittedName>
</protein>
<dbReference type="Proteomes" id="UP000085678">
    <property type="component" value="Unplaced"/>
</dbReference>
<gene>
    <name evidence="3" type="primary">LOC106160927</name>
</gene>
<dbReference type="OrthoDB" id="2359033at2759"/>
<dbReference type="GeneID" id="106160927"/>